<dbReference type="Pfam" id="PF01068">
    <property type="entry name" value="DNA_ligase_A_M"/>
    <property type="match status" value="1"/>
</dbReference>
<dbReference type="Gene3D" id="3.90.920.10">
    <property type="entry name" value="DNA primase, PRIM domain"/>
    <property type="match status" value="1"/>
</dbReference>
<dbReference type="InterPro" id="IPR012310">
    <property type="entry name" value="DNA_ligase_ATP-dep_cent"/>
</dbReference>
<evidence type="ECO:0000259" key="23">
    <source>
        <dbReference type="PROSITE" id="PS50160"/>
    </source>
</evidence>
<organism evidence="24 25">
    <name type="scientific">Ureibacillus suwonensis</name>
    <dbReference type="NCBI Taxonomy" id="313007"/>
    <lineage>
        <taxon>Bacteria</taxon>
        <taxon>Bacillati</taxon>
        <taxon>Bacillota</taxon>
        <taxon>Bacilli</taxon>
        <taxon>Bacillales</taxon>
        <taxon>Caryophanaceae</taxon>
        <taxon>Ureibacillus</taxon>
    </lineage>
</organism>
<dbReference type="CDD" id="cd04866">
    <property type="entry name" value="LigD_Pol_like_3"/>
    <property type="match status" value="1"/>
</dbReference>
<evidence type="ECO:0000256" key="5">
    <source>
        <dbReference type="ARBA" id="ARBA00022695"/>
    </source>
</evidence>
<sequence>MKPMLLTSADEWPTGDQWIYEAKYDGYRAILQWEEEVPAIISRNHRDLSPLFPELIDFCKHSYPKVKPFLPLTLDGEIVYLENNFRSNFSVVQSRGKTKSIQKIRQASKQFPCQYIAFDLLMAKGEDLQRLPLVERKKQLSQLFGKAGIPGKTTFYHRGQIQCIESYEQGDALWKKIKKHNGEGMVAKRKNSLWTSGKRTTDWLKIKNWRYVSVIVHTFNKENDYFTGAIYKDNQLMEVTAFKHGLSNEEFQTLAAFFQTKGEKTFDSIWTLPPSICVDIACIDFDGKKLREPRFHSFRFDLTPEECNWKTFQNQLHPIPEQVEITHPDKPVWPKMNLLKVDYLLYLETIALYLLPFLQNRVLTTIRFPHGVLEEHFYQKNVPDYAPDFVQTKRIDDIDYIVCNDLETLFWLGNQLALEFHIPFQTVDTDCPTEIVFDLDPPSVNEFPLAMEAALRMKAIFDQFQLHSFVKTSGGKGLQVYLPLPKNRFTYDETRIFTEFICRFLVDRNPQMFTLERLKKKRGNKLYLDYVQHAEGKTIIAPYSPRGNEWGCVATPLLWEEVKEGLHPNNFTIPTVMERVKASGDPFNHFFEAGEKQPLKEVLEELKKILQQR</sequence>
<dbReference type="PANTHER" id="PTHR42705">
    <property type="entry name" value="BIFUNCTIONAL NON-HOMOLOGOUS END JOINING PROTEIN LIGD"/>
    <property type="match status" value="1"/>
</dbReference>
<dbReference type="NCBIfam" id="TIGR02778">
    <property type="entry name" value="ligD_pol"/>
    <property type="match status" value="1"/>
</dbReference>
<dbReference type="InterPro" id="IPR052171">
    <property type="entry name" value="NHEJ_LigD"/>
</dbReference>
<dbReference type="GO" id="GO:0003910">
    <property type="term" value="F:DNA ligase (ATP) activity"/>
    <property type="evidence" value="ECO:0007669"/>
    <property type="project" value="UniProtKB-EC"/>
</dbReference>
<dbReference type="PROSITE" id="PS50160">
    <property type="entry name" value="DNA_LIGASE_A3"/>
    <property type="match status" value="1"/>
</dbReference>
<evidence type="ECO:0000256" key="11">
    <source>
        <dbReference type="ARBA" id="ARBA00022839"/>
    </source>
</evidence>
<dbReference type="InterPro" id="IPR014146">
    <property type="entry name" value="LigD_ligase_dom"/>
</dbReference>
<evidence type="ECO:0000256" key="19">
    <source>
        <dbReference type="ARBA" id="ARBA00029943"/>
    </source>
</evidence>
<evidence type="ECO:0000313" key="24">
    <source>
        <dbReference type="EMBL" id="MFC5540685.1"/>
    </source>
</evidence>
<dbReference type="NCBIfam" id="TIGR02779">
    <property type="entry name" value="NHEJ_ligase_lig"/>
    <property type="match status" value="1"/>
</dbReference>
<keyword evidence="11" id="KW-0269">Exonuclease</keyword>
<evidence type="ECO:0000256" key="20">
    <source>
        <dbReference type="ARBA" id="ARBA00034003"/>
    </source>
</evidence>
<dbReference type="RefSeq" id="WP_390308800.1">
    <property type="nucleotide sequence ID" value="NZ_JBHSNQ010000033.1"/>
</dbReference>
<evidence type="ECO:0000256" key="1">
    <source>
        <dbReference type="ARBA" id="ARBA00001936"/>
    </source>
</evidence>
<keyword evidence="17" id="KW-0464">Manganese</keyword>
<dbReference type="NCBIfam" id="NF007211">
    <property type="entry name" value="PRK09633.1"/>
    <property type="match status" value="1"/>
</dbReference>
<evidence type="ECO:0000256" key="4">
    <source>
        <dbReference type="ARBA" id="ARBA00022679"/>
    </source>
</evidence>
<dbReference type="PANTHER" id="PTHR42705:SF2">
    <property type="entry name" value="BIFUNCTIONAL NON-HOMOLOGOUS END JOINING PROTEIN LIGD"/>
    <property type="match status" value="1"/>
</dbReference>
<dbReference type="NCBIfam" id="TIGR02776">
    <property type="entry name" value="NHEJ_ligase_prk"/>
    <property type="match status" value="1"/>
</dbReference>
<evidence type="ECO:0000256" key="9">
    <source>
        <dbReference type="ARBA" id="ARBA00022763"/>
    </source>
</evidence>
<evidence type="ECO:0000256" key="21">
    <source>
        <dbReference type="ARBA" id="ARBA00049981"/>
    </source>
</evidence>
<evidence type="ECO:0000256" key="10">
    <source>
        <dbReference type="ARBA" id="ARBA00022801"/>
    </source>
</evidence>
<gene>
    <name evidence="24" type="ORF">ACFPOH_02680</name>
</gene>
<feature type="domain" description="ATP-dependent DNA ligase family profile" evidence="23">
    <location>
        <begin position="106"/>
        <end position="207"/>
    </location>
</feature>
<dbReference type="PROSITE" id="PS00333">
    <property type="entry name" value="DNA_LIGASE_A2"/>
    <property type="match status" value="1"/>
</dbReference>
<evidence type="ECO:0000256" key="14">
    <source>
        <dbReference type="ARBA" id="ARBA00023125"/>
    </source>
</evidence>
<evidence type="ECO:0000313" key="25">
    <source>
        <dbReference type="Proteomes" id="UP001595978"/>
    </source>
</evidence>
<evidence type="ECO:0000256" key="7">
    <source>
        <dbReference type="ARBA" id="ARBA00022723"/>
    </source>
</evidence>
<keyword evidence="8" id="KW-0547">Nucleotide-binding</keyword>
<evidence type="ECO:0000256" key="22">
    <source>
        <dbReference type="ARBA" id="ARBA00049990"/>
    </source>
</evidence>
<keyword evidence="7" id="KW-0479">Metal-binding</keyword>
<keyword evidence="15" id="KW-0233">DNA recombination</keyword>
<dbReference type="Pfam" id="PF21686">
    <property type="entry name" value="LigD_Prim-Pol"/>
    <property type="match status" value="1"/>
</dbReference>
<evidence type="ECO:0000256" key="2">
    <source>
        <dbReference type="ARBA" id="ARBA00012727"/>
    </source>
</evidence>
<dbReference type="InterPro" id="IPR016059">
    <property type="entry name" value="DNA_ligase_ATP-dep_CS"/>
</dbReference>
<keyword evidence="10" id="KW-0378">Hydrolase</keyword>
<dbReference type="InterPro" id="IPR012340">
    <property type="entry name" value="NA-bd_OB-fold"/>
</dbReference>
<keyword evidence="18" id="KW-0511">Multifunctional enzyme</keyword>
<dbReference type="InterPro" id="IPR014145">
    <property type="entry name" value="LigD_pol_dom"/>
</dbReference>
<dbReference type="Proteomes" id="UP001595978">
    <property type="component" value="Unassembled WGS sequence"/>
</dbReference>
<evidence type="ECO:0000256" key="18">
    <source>
        <dbReference type="ARBA" id="ARBA00023268"/>
    </source>
</evidence>
<evidence type="ECO:0000256" key="6">
    <source>
        <dbReference type="ARBA" id="ARBA00022722"/>
    </source>
</evidence>
<dbReference type="EMBL" id="JBHSNQ010000033">
    <property type="protein sequence ID" value="MFC5540685.1"/>
    <property type="molecule type" value="Genomic_DNA"/>
</dbReference>
<evidence type="ECO:0000256" key="13">
    <source>
        <dbReference type="ARBA" id="ARBA00022932"/>
    </source>
</evidence>
<keyword evidence="6" id="KW-0540">Nuclease</keyword>
<evidence type="ECO:0000256" key="12">
    <source>
        <dbReference type="ARBA" id="ARBA00022840"/>
    </source>
</evidence>
<keyword evidence="9" id="KW-0227">DNA damage</keyword>
<comment type="catalytic activity">
    <reaction evidence="20">
        <text>ATP + (deoxyribonucleotide)n-3'-hydroxyl + 5'-phospho-(deoxyribonucleotide)m = (deoxyribonucleotide)n+m + AMP + diphosphate.</text>
        <dbReference type="EC" id="6.5.1.1"/>
    </reaction>
</comment>
<evidence type="ECO:0000256" key="17">
    <source>
        <dbReference type="ARBA" id="ARBA00023211"/>
    </source>
</evidence>
<keyword evidence="14" id="KW-0238">DNA-binding</keyword>
<protein>
    <recommendedName>
        <fullName evidence="2">DNA ligase (ATP)</fullName>
        <ecNumber evidence="2">6.5.1.1</ecNumber>
    </recommendedName>
    <alternativeName>
        <fullName evidence="19">NHEJ DNA polymerase</fullName>
    </alternativeName>
</protein>
<keyword evidence="16" id="KW-0234">DNA repair</keyword>
<dbReference type="EC" id="6.5.1.1" evidence="2"/>
<dbReference type="SUPFAM" id="SSF56091">
    <property type="entry name" value="DNA ligase/mRNA capping enzyme, catalytic domain"/>
    <property type="match status" value="1"/>
</dbReference>
<keyword evidence="4" id="KW-0808">Transferase</keyword>
<keyword evidence="13" id="KW-0239">DNA-directed DNA polymerase</keyword>
<keyword evidence="3 24" id="KW-0436">Ligase</keyword>
<reference evidence="25" key="1">
    <citation type="journal article" date="2019" name="Int. J. Syst. Evol. Microbiol.">
        <title>The Global Catalogue of Microorganisms (GCM) 10K type strain sequencing project: providing services to taxonomists for standard genome sequencing and annotation.</title>
        <authorList>
            <consortium name="The Broad Institute Genomics Platform"/>
            <consortium name="The Broad Institute Genome Sequencing Center for Infectious Disease"/>
            <person name="Wu L."/>
            <person name="Ma J."/>
        </authorList>
    </citation>
    <scope>NUCLEOTIDE SEQUENCE [LARGE SCALE GENOMIC DNA]</scope>
    <source>
        <strain evidence="25">CCUG 56331</strain>
    </source>
</reference>
<evidence type="ECO:0000256" key="3">
    <source>
        <dbReference type="ARBA" id="ARBA00022598"/>
    </source>
</evidence>
<keyword evidence="5" id="KW-0548">Nucleotidyltransferase</keyword>
<evidence type="ECO:0000256" key="16">
    <source>
        <dbReference type="ARBA" id="ARBA00023204"/>
    </source>
</evidence>
<dbReference type="CDD" id="cd07906">
    <property type="entry name" value="Adenylation_DNA_ligase_LigD_LigC"/>
    <property type="match status" value="1"/>
</dbReference>
<comment type="caution">
    <text evidence="24">The sequence shown here is derived from an EMBL/GenBank/DDBJ whole genome shotgun (WGS) entry which is preliminary data.</text>
</comment>
<keyword evidence="12" id="KW-0067">ATP-binding</keyword>
<comment type="similarity">
    <text evidence="21">In the C-terminal section; belongs to the ATP-dependent DNA ligase family.</text>
</comment>
<dbReference type="InterPro" id="IPR014143">
    <property type="entry name" value="NHEJ_ligase_prk"/>
</dbReference>
<evidence type="ECO:0000256" key="8">
    <source>
        <dbReference type="ARBA" id="ARBA00022741"/>
    </source>
</evidence>
<accession>A0ABW0RB79</accession>
<comment type="similarity">
    <text evidence="22">In the N-terminal section; belongs to the LigD polymerase family.</text>
</comment>
<dbReference type="Gene3D" id="3.30.470.30">
    <property type="entry name" value="DNA ligase/mRNA capping enzyme"/>
    <property type="match status" value="1"/>
</dbReference>
<dbReference type="InterPro" id="IPR033652">
    <property type="entry name" value="LigD_Pol-like_3"/>
</dbReference>
<keyword evidence="25" id="KW-1185">Reference proteome</keyword>
<evidence type="ECO:0000256" key="15">
    <source>
        <dbReference type="ARBA" id="ARBA00023172"/>
    </source>
</evidence>
<name>A0ABW0RB79_9BACL</name>
<comment type="cofactor">
    <cofactor evidence="1">
        <name>Mn(2+)</name>
        <dbReference type="ChEBI" id="CHEBI:29035"/>
    </cofactor>
</comment>
<dbReference type="Gene3D" id="2.40.50.140">
    <property type="entry name" value="Nucleic acid-binding proteins"/>
    <property type="match status" value="1"/>
</dbReference>
<proteinExistence type="inferred from homology"/>